<evidence type="ECO:0000256" key="2">
    <source>
        <dbReference type="PROSITE-ProRule" id="PRU00047"/>
    </source>
</evidence>
<dbReference type="PANTHER" id="PTHR48028">
    <property type="entry name" value="GLYCINE-RICH RNA-BINDING PROTEIN RZ1A"/>
    <property type="match status" value="1"/>
</dbReference>
<dbReference type="Gene3D" id="4.10.60.10">
    <property type="entry name" value="Zinc finger, CCHC-type"/>
    <property type="match status" value="1"/>
</dbReference>
<protein>
    <submittedName>
        <fullName evidence="7">Uncharacterized protein</fullName>
    </submittedName>
</protein>
<dbReference type="InterPro" id="IPR035979">
    <property type="entry name" value="RBD_domain_sf"/>
</dbReference>
<dbReference type="InterPro" id="IPR048289">
    <property type="entry name" value="RRM2_NsCP33-like"/>
</dbReference>
<dbReference type="EMBL" id="BAABME010014685">
    <property type="protein sequence ID" value="GAA0187414.1"/>
    <property type="molecule type" value="Genomic_DNA"/>
</dbReference>
<dbReference type="GO" id="GO:0008270">
    <property type="term" value="F:zinc ion binding"/>
    <property type="evidence" value="ECO:0007669"/>
    <property type="project" value="UniProtKB-KW"/>
</dbReference>
<dbReference type="SMART" id="SM00343">
    <property type="entry name" value="ZnF_C2HC"/>
    <property type="match status" value="1"/>
</dbReference>
<feature type="region of interest" description="Disordered" evidence="4">
    <location>
        <begin position="79"/>
        <end position="118"/>
    </location>
</feature>
<feature type="domain" description="RRM" evidence="5">
    <location>
        <begin position="7"/>
        <end position="85"/>
    </location>
</feature>
<feature type="region of interest" description="Disordered" evidence="4">
    <location>
        <begin position="132"/>
        <end position="206"/>
    </location>
</feature>
<dbReference type="SUPFAM" id="SSF54928">
    <property type="entry name" value="RNA-binding domain, RBD"/>
    <property type="match status" value="1"/>
</dbReference>
<dbReference type="PANTHER" id="PTHR48028:SF2">
    <property type="entry name" value="GLYCINE-RICH RNA-BINDING PROTEIN RZ1A"/>
    <property type="match status" value="1"/>
</dbReference>
<evidence type="ECO:0000256" key="1">
    <source>
        <dbReference type="ARBA" id="ARBA00022884"/>
    </source>
</evidence>
<dbReference type="PROSITE" id="PS50158">
    <property type="entry name" value="ZF_CCHC"/>
    <property type="match status" value="1"/>
</dbReference>
<dbReference type="InterPro" id="IPR000504">
    <property type="entry name" value="RRM_dom"/>
</dbReference>
<comment type="caution">
    <text evidence="7">The sequence shown here is derived from an EMBL/GenBank/DDBJ whole genome shotgun (WGS) entry which is preliminary data.</text>
</comment>
<dbReference type="AlphaFoldDB" id="A0AAV3S3E0"/>
<feature type="compositionally biased region" description="Basic and acidic residues" evidence="4">
    <location>
        <begin position="92"/>
        <end position="108"/>
    </location>
</feature>
<evidence type="ECO:0000313" key="8">
    <source>
        <dbReference type="Proteomes" id="UP001454036"/>
    </source>
</evidence>
<dbReference type="Proteomes" id="UP001454036">
    <property type="component" value="Unassembled WGS sequence"/>
</dbReference>
<dbReference type="InterPro" id="IPR051106">
    <property type="entry name" value="RNA-bind/splicing_reg"/>
</dbReference>
<reference evidence="7 8" key="1">
    <citation type="submission" date="2024-01" db="EMBL/GenBank/DDBJ databases">
        <title>The complete chloroplast genome sequence of Lithospermum erythrorhizon: insights into the phylogenetic relationship among Boraginaceae species and the maternal lineages of purple gromwells.</title>
        <authorList>
            <person name="Okada T."/>
            <person name="Watanabe K."/>
        </authorList>
    </citation>
    <scope>NUCLEOTIDE SEQUENCE [LARGE SCALE GENOMIC DNA]</scope>
</reference>
<dbReference type="InterPro" id="IPR036875">
    <property type="entry name" value="Znf_CCHC_sf"/>
</dbReference>
<dbReference type="GO" id="GO:0003723">
    <property type="term" value="F:RNA binding"/>
    <property type="evidence" value="ECO:0007669"/>
    <property type="project" value="UniProtKB-UniRule"/>
</dbReference>
<keyword evidence="2" id="KW-0862">Zinc</keyword>
<dbReference type="CDD" id="cd21608">
    <property type="entry name" value="RRM2_NsCP33_like"/>
    <property type="match status" value="1"/>
</dbReference>
<name>A0AAV3S3E0_LITER</name>
<evidence type="ECO:0000259" key="5">
    <source>
        <dbReference type="PROSITE" id="PS50102"/>
    </source>
</evidence>
<dbReference type="InterPro" id="IPR012677">
    <property type="entry name" value="Nucleotide-bd_a/b_plait_sf"/>
</dbReference>
<evidence type="ECO:0000256" key="4">
    <source>
        <dbReference type="SAM" id="MobiDB-lite"/>
    </source>
</evidence>
<feature type="domain" description="CCHC-type" evidence="6">
    <location>
        <begin position="121"/>
        <end position="136"/>
    </location>
</feature>
<evidence type="ECO:0000259" key="6">
    <source>
        <dbReference type="PROSITE" id="PS50158"/>
    </source>
</evidence>
<dbReference type="InterPro" id="IPR001878">
    <property type="entry name" value="Znf_CCHC"/>
</dbReference>
<dbReference type="PROSITE" id="PS50102">
    <property type="entry name" value="RRM"/>
    <property type="match status" value="1"/>
</dbReference>
<accession>A0AAV3S3E0</accession>
<keyword evidence="2" id="KW-0863">Zinc-finger</keyword>
<feature type="compositionally biased region" description="Gly residues" evidence="4">
    <location>
        <begin position="109"/>
        <end position="118"/>
    </location>
</feature>
<dbReference type="SMART" id="SM00360">
    <property type="entry name" value="RRM"/>
    <property type="match status" value="1"/>
</dbReference>
<proteinExistence type="predicted"/>
<dbReference type="Pfam" id="PF00076">
    <property type="entry name" value="RRM_1"/>
    <property type="match status" value="1"/>
</dbReference>
<keyword evidence="2" id="KW-0479">Metal-binding</keyword>
<dbReference type="SUPFAM" id="SSF57756">
    <property type="entry name" value="Retrovirus zinc finger-like domains"/>
    <property type="match status" value="1"/>
</dbReference>
<keyword evidence="1 3" id="KW-0694">RNA-binding</keyword>
<keyword evidence="8" id="KW-1185">Reference proteome</keyword>
<evidence type="ECO:0000313" key="7">
    <source>
        <dbReference type="EMBL" id="GAA0187414.1"/>
    </source>
</evidence>
<dbReference type="Gene3D" id="3.30.70.330">
    <property type="match status" value="1"/>
</dbReference>
<feature type="compositionally biased region" description="Basic and acidic residues" evidence="4">
    <location>
        <begin position="148"/>
        <end position="206"/>
    </location>
</feature>
<evidence type="ECO:0000256" key="3">
    <source>
        <dbReference type="PROSITE-ProRule" id="PRU00176"/>
    </source>
</evidence>
<dbReference type="Pfam" id="PF00098">
    <property type="entry name" value="zf-CCHC"/>
    <property type="match status" value="1"/>
</dbReference>
<gene>
    <name evidence="7" type="ORF">LIER_34702</name>
</gene>
<organism evidence="7 8">
    <name type="scientific">Lithospermum erythrorhizon</name>
    <name type="common">Purple gromwell</name>
    <name type="synonym">Lithospermum officinale var. erythrorhizon</name>
    <dbReference type="NCBI Taxonomy" id="34254"/>
    <lineage>
        <taxon>Eukaryota</taxon>
        <taxon>Viridiplantae</taxon>
        <taxon>Streptophyta</taxon>
        <taxon>Embryophyta</taxon>
        <taxon>Tracheophyta</taxon>
        <taxon>Spermatophyta</taxon>
        <taxon>Magnoliopsida</taxon>
        <taxon>eudicotyledons</taxon>
        <taxon>Gunneridae</taxon>
        <taxon>Pentapetalae</taxon>
        <taxon>asterids</taxon>
        <taxon>lamiids</taxon>
        <taxon>Boraginales</taxon>
        <taxon>Boraginaceae</taxon>
        <taxon>Boraginoideae</taxon>
        <taxon>Lithospermeae</taxon>
        <taxon>Lithospermum</taxon>
    </lineage>
</organism>
<sequence length="206" mass="21888">MSGDDEYRCFVGNLSWKTSDRDLKHAFDKFGKLLDAKVVVDKFSGKSRGFGFVTFDEKAAMEEAIEAMNGLDLDGRAITVDKASPGQGGGGRHYDNDRGDRDRGRDRGYGGGRGGGGGGECFKCGKPGHFARECPDGDGARGGGGRYGGREDRYSGAGRDGSRFGPERNGDRSGGRSRDGGSSHGSGDRYSRDRSGPYDRRSGGGF</sequence>